<dbReference type="EMBL" id="MT141728">
    <property type="protein sequence ID" value="QJA69695.1"/>
    <property type="molecule type" value="Genomic_DNA"/>
</dbReference>
<dbReference type="EMBL" id="MT143348">
    <property type="protein sequence ID" value="QJA95831.1"/>
    <property type="molecule type" value="Genomic_DNA"/>
</dbReference>
<organism evidence="2">
    <name type="scientific">viral metagenome</name>
    <dbReference type="NCBI Taxonomy" id="1070528"/>
    <lineage>
        <taxon>unclassified sequences</taxon>
        <taxon>metagenomes</taxon>
        <taxon>organismal metagenomes</taxon>
    </lineage>
</organism>
<accession>A0A6M3LS84</accession>
<reference evidence="2" key="1">
    <citation type="submission" date="2020-03" db="EMBL/GenBank/DDBJ databases">
        <title>The deep terrestrial virosphere.</title>
        <authorList>
            <person name="Holmfeldt K."/>
            <person name="Nilsson E."/>
            <person name="Simone D."/>
            <person name="Lopez-Fernandez M."/>
            <person name="Wu X."/>
            <person name="de Brujin I."/>
            <person name="Lundin D."/>
            <person name="Andersson A."/>
            <person name="Bertilsson S."/>
            <person name="Dopson M."/>
        </authorList>
    </citation>
    <scope>NUCLEOTIDE SEQUENCE</scope>
    <source>
        <strain evidence="1">MM415A04363</strain>
        <strain evidence="2">MM415B05142</strain>
    </source>
</reference>
<name>A0A6M3LS84_9ZZZZ</name>
<protein>
    <recommendedName>
        <fullName evidence="3">PepSY domain-containing protein</fullName>
    </recommendedName>
</protein>
<evidence type="ECO:0000313" key="2">
    <source>
        <dbReference type="EMBL" id="QJA95831.1"/>
    </source>
</evidence>
<proteinExistence type="predicted"/>
<evidence type="ECO:0000313" key="1">
    <source>
        <dbReference type="EMBL" id="QJA69695.1"/>
    </source>
</evidence>
<gene>
    <name evidence="1" type="ORF">MM415A04363_0011</name>
    <name evidence="2" type="ORF">MM415B05142_0003</name>
</gene>
<dbReference type="AlphaFoldDB" id="A0A6M3LS84"/>
<evidence type="ECO:0008006" key="3">
    <source>
        <dbReference type="Google" id="ProtNLM"/>
    </source>
</evidence>
<sequence length="60" mass="6913">MLPETVIHKWAETEPNVKIKLSKMSKGYQWEITYEGQDGRGVINVIKSVDSALKECFKEE</sequence>